<organism evidence="1 2">
    <name type="scientific">Phaeosphaeria nodorum (strain SN15 / ATCC MYA-4574 / FGSC 10173)</name>
    <name type="common">Glume blotch fungus</name>
    <name type="synonym">Parastagonospora nodorum</name>
    <dbReference type="NCBI Taxonomy" id="321614"/>
    <lineage>
        <taxon>Eukaryota</taxon>
        <taxon>Fungi</taxon>
        <taxon>Dikarya</taxon>
        <taxon>Ascomycota</taxon>
        <taxon>Pezizomycotina</taxon>
        <taxon>Dothideomycetes</taxon>
        <taxon>Pleosporomycetidae</taxon>
        <taxon>Pleosporales</taxon>
        <taxon>Pleosporineae</taxon>
        <taxon>Phaeosphaeriaceae</taxon>
        <taxon>Parastagonospora</taxon>
    </lineage>
</organism>
<dbReference type="AlphaFoldDB" id="A0A7U2FGI9"/>
<dbReference type="Proteomes" id="UP000663193">
    <property type="component" value="Chromosome 17"/>
</dbReference>
<accession>A0A7U2FGI9</accession>
<reference evidence="2" key="1">
    <citation type="journal article" date="2021" name="BMC Genomics">
        <title>Chromosome-level genome assembly and manually-curated proteome of model necrotroph Parastagonospora nodorum Sn15 reveals a genome-wide trove of candidate effector homologs, and redundancy of virulence-related functions within an accessory chromosome.</title>
        <authorList>
            <person name="Bertazzoni S."/>
            <person name="Jones D.A.B."/>
            <person name="Phan H.T."/>
            <person name="Tan K.-C."/>
            <person name="Hane J.K."/>
        </authorList>
    </citation>
    <scope>NUCLEOTIDE SEQUENCE [LARGE SCALE GENOMIC DNA]</scope>
    <source>
        <strain evidence="2">SN15 / ATCC MYA-4574 / FGSC 10173)</strain>
    </source>
</reference>
<proteinExistence type="predicted"/>
<sequence>MIYSNLPCLLIVPCPCHHRSFSHITCLCNDAGNLHNHPRLSTPRAPSPRHPLSRGGELSFLFPRRGVDMTCFSVF</sequence>
<keyword evidence="2" id="KW-1185">Reference proteome</keyword>
<gene>
    <name evidence="1" type="ORF">JI435_107720</name>
</gene>
<name>A0A7U2FGI9_PHANO</name>
<dbReference type="VEuPathDB" id="FungiDB:JI435_107720"/>
<evidence type="ECO:0000313" key="1">
    <source>
        <dbReference type="EMBL" id="QRD04857.1"/>
    </source>
</evidence>
<evidence type="ECO:0000313" key="2">
    <source>
        <dbReference type="Proteomes" id="UP000663193"/>
    </source>
</evidence>
<dbReference type="EMBL" id="CP069039">
    <property type="protein sequence ID" value="QRD04857.1"/>
    <property type="molecule type" value="Genomic_DNA"/>
</dbReference>
<protein>
    <submittedName>
        <fullName evidence="1">Uncharacterized protein</fullName>
    </submittedName>
</protein>